<protein>
    <recommendedName>
        <fullName evidence="1">Dynein regulatory complex protein 1 C-terminal domain-containing protein</fullName>
    </recommendedName>
</protein>
<comment type="caution">
    <text evidence="2">The sequence shown here is derived from an EMBL/GenBank/DDBJ whole genome shotgun (WGS) entry which is preliminary data.</text>
</comment>
<dbReference type="AlphaFoldDB" id="A0A9D3P2M0"/>
<dbReference type="OrthoDB" id="10260459at2759"/>
<dbReference type="InterPro" id="IPR029440">
    <property type="entry name" value="DRC1_C"/>
</dbReference>
<keyword evidence="3" id="KW-1185">Reference proteome</keyword>
<accession>A0A9D3P2M0</accession>
<sequence length="97" mass="11076">MLERMNDSEVKAYWENITNVIPESKLKVWRALEAGLKKHQSTETSRVLLKKKAEAGPSAETRIEARRKRVAARVQARKRSMNVMYVGSVQCTGMVRS</sequence>
<reference evidence="2 3" key="1">
    <citation type="submission" date="2021-06" db="EMBL/GenBank/DDBJ databases">
        <title>Chromosome-level genome assembly of the red-tail catfish (Hemibagrus wyckioides).</title>
        <authorList>
            <person name="Shao F."/>
        </authorList>
    </citation>
    <scope>NUCLEOTIDE SEQUENCE [LARGE SCALE GENOMIC DNA]</scope>
    <source>
        <strain evidence="2">EC202008001</strain>
        <tissue evidence="2">Blood</tissue>
    </source>
</reference>
<dbReference type="Proteomes" id="UP000824219">
    <property type="component" value="Linkage Group LG06"/>
</dbReference>
<name>A0A9D3P2M0_9TELE</name>
<gene>
    <name evidence="2" type="ORF">KOW79_005351</name>
</gene>
<dbReference type="EMBL" id="JAHKSW010000006">
    <property type="protein sequence ID" value="KAG7331382.1"/>
    <property type="molecule type" value="Genomic_DNA"/>
</dbReference>
<evidence type="ECO:0000259" key="1">
    <source>
        <dbReference type="Pfam" id="PF14775"/>
    </source>
</evidence>
<evidence type="ECO:0000313" key="3">
    <source>
        <dbReference type="Proteomes" id="UP000824219"/>
    </source>
</evidence>
<dbReference type="Pfam" id="PF14775">
    <property type="entry name" value="NYD-SP28_assoc"/>
    <property type="match status" value="1"/>
</dbReference>
<organism evidence="2 3">
    <name type="scientific">Hemibagrus wyckioides</name>
    <dbReference type="NCBI Taxonomy" id="337641"/>
    <lineage>
        <taxon>Eukaryota</taxon>
        <taxon>Metazoa</taxon>
        <taxon>Chordata</taxon>
        <taxon>Craniata</taxon>
        <taxon>Vertebrata</taxon>
        <taxon>Euteleostomi</taxon>
        <taxon>Actinopterygii</taxon>
        <taxon>Neopterygii</taxon>
        <taxon>Teleostei</taxon>
        <taxon>Ostariophysi</taxon>
        <taxon>Siluriformes</taxon>
        <taxon>Bagridae</taxon>
        <taxon>Hemibagrus</taxon>
    </lineage>
</organism>
<evidence type="ECO:0000313" key="2">
    <source>
        <dbReference type="EMBL" id="KAG7331382.1"/>
    </source>
</evidence>
<feature type="domain" description="Dynein regulatory complex protein 1 C-terminal" evidence="1">
    <location>
        <begin position="12"/>
        <end position="41"/>
    </location>
</feature>
<proteinExistence type="predicted"/>